<dbReference type="EMBL" id="GANP01013517">
    <property type="protein sequence ID" value="JAB70951.1"/>
    <property type="molecule type" value="mRNA"/>
</dbReference>
<reference evidence="2" key="1">
    <citation type="journal article" date="2015" name="Sci. Rep.">
        <title>Tissue- and time-dependent transcription in Ixodes ricinus salivary glands and midguts when blood feeding on the vertebrate host.</title>
        <authorList>
            <person name="Kotsyfakis M."/>
            <person name="Schwarz A."/>
            <person name="Erhart J."/>
            <person name="Ribeiro J.M."/>
        </authorList>
    </citation>
    <scope>NUCLEOTIDE SEQUENCE</scope>
    <source>
        <tissue evidence="2">Salivary gland and midgut</tissue>
    </source>
</reference>
<accession>V5ICK7</accession>
<feature type="signal peptide" evidence="1">
    <location>
        <begin position="1"/>
        <end position="27"/>
    </location>
</feature>
<feature type="chain" id="PRO_5004736635" evidence="1">
    <location>
        <begin position="28"/>
        <end position="376"/>
    </location>
</feature>
<organism evidence="2">
    <name type="scientific">Ixodes ricinus</name>
    <name type="common">Common tick</name>
    <name type="synonym">Acarus ricinus</name>
    <dbReference type="NCBI Taxonomy" id="34613"/>
    <lineage>
        <taxon>Eukaryota</taxon>
        <taxon>Metazoa</taxon>
        <taxon>Ecdysozoa</taxon>
        <taxon>Arthropoda</taxon>
        <taxon>Chelicerata</taxon>
        <taxon>Arachnida</taxon>
        <taxon>Acari</taxon>
        <taxon>Parasitiformes</taxon>
        <taxon>Ixodida</taxon>
        <taxon>Ixodoidea</taxon>
        <taxon>Ixodidae</taxon>
        <taxon>Ixodinae</taxon>
        <taxon>Ixodes</taxon>
    </lineage>
</organism>
<evidence type="ECO:0000313" key="2">
    <source>
        <dbReference type="EMBL" id="JAB70951.1"/>
    </source>
</evidence>
<sequence>MASRIWHGAVVVISLCAVLVERGACDAQTCESAQLTSCFPPGEAKVPKVEFTIRAVTVDSLKKDCTNADAISTCVNKLKIDGCQDEERHHLQLLKDGLRSTRNSLCHENLYQSVVEWNHCLNETIFDVCIGAYSDELTTLEKDGRLTRDEKECRYGEYACYLKSAEGCPSTSLAREAVKDVYNTNLDLNNCTRFDGSSGEQRCDAERYWGCFKRAEDHIRFPKVRDEELLAEDCKVSKSVDSCTKYMEIGGCSDEQKQMFQYLKSDFASLRSHICNPTLHTSMFEWFQCMDTSVAESCMKLVPDDVCRPGEYNCMLAATTKCTRDSSAIKAVHHLVNTVLALNNCSRVDWNSGITTSPKILLTFTALCISLFLLRQ</sequence>
<protein>
    <submittedName>
        <fullName evidence="2">Putative secreted protein</fullName>
    </submittedName>
</protein>
<name>V5ICK7_IXORI</name>
<proteinExistence type="evidence at transcript level"/>
<keyword evidence="1" id="KW-0732">Signal</keyword>
<dbReference type="AlphaFoldDB" id="V5ICK7"/>
<evidence type="ECO:0000256" key="1">
    <source>
        <dbReference type="SAM" id="SignalP"/>
    </source>
</evidence>